<accession>A0A5B8V8W6</accession>
<keyword evidence="1" id="KW-0732">Signal</keyword>
<evidence type="ECO:0008006" key="6">
    <source>
        <dbReference type="Google" id="ProtNLM"/>
    </source>
</evidence>
<feature type="domain" description="SusE outer membrane protein" evidence="2">
    <location>
        <begin position="151"/>
        <end position="248"/>
    </location>
</feature>
<keyword evidence="5" id="KW-1185">Reference proteome</keyword>
<sequence length="589" mass="63049">MKKFIPAVATVLTAALIFAACNKVKDLPFYANGTAVTLSASAESVAPTPADSSNEVISFSWTNPKYASDSNTYKYILEIDSAGRNFSNKTSKIVTGTLSTSLTGKELNVILLNYGFTLGAPYSLDVRVVSSYGNNNEQYTSNVVNVTVSAYGDASVLTSSATSVTAGINTSNEHAIDFSWGQSFNGYTGAVTYTLQYDSSGKEFATPSEIAVGTGIYTKGLTQGELNETALNSGIPGGNSGDVEYRVKATTALGATVYSNAVVVTVQSYFPLLRFYLPGGYQATTNNGNNWDPGTAPEFIRDLRTDVFNDMYYMYIYLPAGSEFKITQGRSWDINYGGSGGDLSAGGANLSVSADGVYRISINRKTLKYDIREGRMGFVGGAVGANWDPPSVFPNYAMGAPADNLFVGITNFTADGWKLIDNNQWNNGSFAVDETRSYGSNGGDGSTMEVNGPNFPNATGGVNRVIWDGRDRDNIKYFMSPATEMRLVGDGINQSGVNDWDPPSSPQMTYQGNGVWTITATLKASKSIKFLAGNAWGAFDYEDNGDNGTSGGTIKRKIKWEGGDNFSTPSTAGTYTITLDEYKQTVTIQ</sequence>
<organism evidence="4 5">
    <name type="scientific">Panacibacter ginsenosidivorans</name>
    <dbReference type="NCBI Taxonomy" id="1813871"/>
    <lineage>
        <taxon>Bacteria</taxon>
        <taxon>Pseudomonadati</taxon>
        <taxon>Bacteroidota</taxon>
        <taxon>Chitinophagia</taxon>
        <taxon>Chitinophagales</taxon>
        <taxon>Chitinophagaceae</taxon>
        <taxon>Panacibacter</taxon>
    </lineage>
</organism>
<evidence type="ECO:0000313" key="5">
    <source>
        <dbReference type="Proteomes" id="UP000321533"/>
    </source>
</evidence>
<feature type="chain" id="PRO_5022707041" description="SusF/SusE family outer membrane protein" evidence="1">
    <location>
        <begin position="20"/>
        <end position="589"/>
    </location>
</feature>
<name>A0A5B8V8W6_9BACT</name>
<dbReference type="Proteomes" id="UP000321533">
    <property type="component" value="Chromosome"/>
</dbReference>
<dbReference type="KEGG" id="pgin:FRZ67_08285"/>
<evidence type="ECO:0000259" key="3">
    <source>
        <dbReference type="Pfam" id="PF22058"/>
    </source>
</evidence>
<dbReference type="InterPro" id="IPR054409">
    <property type="entry name" value="X25_BaPul-like"/>
</dbReference>
<dbReference type="Pfam" id="PF14292">
    <property type="entry name" value="SusE"/>
    <property type="match status" value="2"/>
</dbReference>
<proteinExistence type="predicted"/>
<evidence type="ECO:0000259" key="2">
    <source>
        <dbReference type="Pfam" id="PF14292"/>
    </source>
</evidence>
<dbReference type="PROSITE" id="PS51257">
    <property type="entry name" value="PROKAR_LIPOPROTEIN"/>
    <property type="match status" value="1"/>
</dbReference>
<evidence type="ECO:0000256" key="1">
    <source>
        <dbReference type="SAM" id="SignalP"/>
    </source>
</evidence>
<dbReference type="InterPro" id="IPR025970">
    <property type="entry name" value="SusE"/>
</dbReference>
<dbReference type="RefSeq" id="WP_147189098.1">
    <property type="nucleotide sequence ID" value="NZ_CP042435.1"/>
</dbReference>
<gene>
    <name evidence="4" type="ORF">FRZ67_08285</name>
</gene>
<dbReference type="OrthoDB" id="975117at2"/>
<evidence type="ECO:0000313" key="4">
    <source>
        <dbReference type="EMBL" id="QEC67291.1"/>
    </source>
</evidence>
<reference evidence="4 5" key="1">
    <citation type="journal article" date="2016" name="Int. J. Syst. Evol. Microbiol.">
        <title>Panacibacter ginsenosidivorans gen. nov., sp. nov., with ginsenoside converting activity isolated from soil of a ginseng field.</title>
        <authorList>
            <person name="Siddiqi M.Z."/>
            <person name="Muhammad Shafi S."/>
            <person name="Choi K.D."/>
            <person name="Im W.T."/>
        </authorList>
    </citation>
    <scope>NUCLEOTIDE SEQUENCE [LARGE SCALE GENOMIC DNA]</scope>
    <source>
        <strain evidence="4 5">Gsoil1550</strain>
    </source>
</reference>
<dbReference type="Pfam" id="PF22058">
    <property type="entry name" value="X25_BaPul_like"/>
    <property type="match status" value="1"/>
</dbReference>
<feature type="signal peptide" evidence="1">
    <location>
        <begin position="1"/>
        <end position="19"/>
    </location>
</feature>
<dbReference type="EMBL" id="CP042435">
    <property type="protein sequence ID" value="QEC67291.1"/>
    <property type="molecule type" value="Genomic_DNA"/>
</dbReference>
<dbReference type="Gene3D" id="2.60.40.3620">
    <property type="match status" value="2"/>
</dbReference>
<protein>
    <recommendedName>
        <fullName evidence="6">SusF/SusE family outer membrane protein</fullName>
    </recommendedName>
</protein>
<dbReference type="AlphaFoldDB" id="A0A5B8V8W6"/>
<feature type="domain" description="SusE outer membrane protein" evidence="2">
    <location>
        <begin position="27"/>
        <end position="128"/>
    </location>
</feature>
<feature type="domain" description="Amylopullulanase X25" evidence="3">
    <location>
        <begin position="276"/>
        <end position="343"/>
    </location>
</feature>